<dbReference type="RefSeq" id="WP_188370620.1">
    <property type="nucleotide sequence ID" value="NZ_BMFH01000001.1"/>
</dbReference>
<feature type="transmembrane region" description="Helical" evidence="1">
    <location>
        <begin position="6"/>
        <end position="27"/>
    </location>
</feature>
<gene>
    <name evidence="3" type="ORF">GCM10011361_20930</name>
</gene>
<reference evidence="4" key="1">
    <citation type="journal article" date="2019" name="Int. J. Syst. Evol. Microbiol.">
        <title>The Global Catalogue of Microorganisms (GCM) 10K type strain sequencing project: providing services to taxonomists for standard genome sequencing and annotation.</title>
        <authorList>
            <consortium name="The Broad Institute Genomics Platform"/>
            <consortium name="The Broad Institute Genome Sequencing Center for Infectious Disease"/>
            <person name="Wu L."/>
            <person name="Ma J."/>
        </authorList>
    </citation>
    <scope>NUCLEOTIDE SEQUENCE [LARGE SCALE GENOMIC DNA]</scope>
    <source>
        <strain evidence="4">CGMCC 1.12606</strain>
    </source>
</reference>
<proteinExistence type="predicted"/>
<dbReference type="Pfam" id="PF25917">
    <property type="entry name" value="BSH_RND"/>
    <property type="match status" value="1"/>
</dbReference>
<evidence type="ECO:0000313" key="3">
    <source>
        <dbReference type="EMBL" id="GGD54022.1"/>
    </source>
</evidence>
<dbReference type="InterPro" id="IPR058625">
    <property type="entry name" value="MdtA-like_BSH"/>
</dbReference>
<organism evidence="3 4">
    <name type="scientific">Muriicola marianensis</name>
    <dbReference type="NCBI Taxonomy" id="1324801"/>
    <lineage>
        <taxon>Bacteria</taxon>
        <taxon>Pseudomonadati</taxon>
        <taxon>Bacteroidota</taxon>
        <taxon>Flavobacteriia</taxon>
        <taxon>Flavobacteriales</taxon>
        <taxon>Flavobacteriaceae</taxon>
        <taxon>Muriicola</taxon>
    </lineage>
</organism>
<keyword evidence="1" id="KW-0812">Transmembrane</keyword>
<name>A0ABQ1R4U4_9FLAO</name>
<dbReference type="Proteomes" id="UP000625780">
    <property type="component" value="Unassembled WGS sequence"/>
</dbReference>
<dbReference type="PANTHER" id="PTHR30469:SF15">
    <property type="entry name" value="HLYD FAMILY OF SECRETION PROTEINS"/>
    <property type="match status" value="1"/>
</dbReference>
<dbReference type="PANTHER" id="PTHR30469">
    <property type="entry name" value="MULTIDRUG RESISTANCE PROTEIN MDTA"/>
    <property type="match status" value="1"/>
</dbReference>
<dbReference type="SUPFAM" id="SSF111369">
    <property type="entry name" value="HlyD-like secretion proteins"/>
    <property type="match status" value="1"/>
</dbReference>
<keyword evidence="1" id="KW-1133">Transmembrane helix</keyword>
<dbReference type="EMBL" id="BMFH01000001">
    <property type="protein sequence ID" value="GGD54022.1"/>
    <property type="molecule type" value="Genomic_DNA"/>
</dbReference>
<keyword evidence="1" id="KW-0472">Membrane</keyword>
<evidence type="ECO:0000259" key="2">
    <source>
        <dbReference type="Pfam" id="PF25917"/>
    </source>
</evidence>
<evidence type="ECO:0000313" key="4">
    <source>
        <dbReference type="Proteomes" id="UP000625780"/>
    </source>
</evidence>
<evidence type="ECO:0000256" key="1">
    <source>
        <dbReference type="SAM" id="Phobius"/>
    </source>
</evidence>
<comment type="caution">
    <text evidence="3">The sequence shown here is derived from an EMBL/GenBank/DDBJ whole genome shotgun (WGS) entry which is preliminary data.</text>
</comment>
<keyword evidence="4" id="KW-1185">Reference proteome</keyword>
<protein>
    <submittedName>
        <fullName evidence="3">RND superfamily efflux pump MFP component</fullName>
    </submittedName>
</protein>
<dbReference type="Gene3D" id="2.40.50.100">
    <property type="match status" value="2"/>
</dbReference>
<accession>A0ABQ1R4U4</accession>
<sequence>MRKIILYSLGVIILVLAVFIAYLLVTAEEEKRPVARREVKTVFVDTVVNRTIPIVIPANGNLAAKERVEIFSEVQGIFRSSSHPFKPGQAYRKGEVLLRIDADEYAASVQSAKSNLYNLITAAMPDLRLDYPEVYPKWQAYLNGFDLEKSTPDLPEITSEKERYFISGRNIVTTYYNVKNLERRLSKYVIRAPFDGVLTEALVTEGSLIRPSQKLGAFINPSVYELQVAVNKSYSEFLKVGEEVALENLEGTQQFLGKVARINAAVNQESQTVSVFIDVKDDRVKEGMYLEASIEGRNEENAFEISRKLLNDQKELFVVRDSVLDVMEVTPVFFSDKTAILKGIEDGTVILSRPVPGAYAGLVVKVYRDTTNLAAASEINPIP</sequence>
<feature type="domain" description="Multidrug resistance protein MdtA-like barrel-sandwich hybrid" evidence="2">
    <location>
        <begin position="67"/>
        <end position="215"/>
    </location>
</feature>
<dbReference type="Gene3D" id="1.10.287.470">
    <property type="entry name" value="Helix hairpin bin"/>
    <property type="match status" value="2"/>
</dbReference>
<dbReference type="Gene3D" id="2.40.30.170">
    <property type="match status" value="1"/>
</dbReference>